<reference evidence="2" key="2">
    <citation type="submission" date="2015-03" db="UniProtKB">
        <authorList>
            <consortium name="EnsemblPlants"/>
        </authorList>
    </citation>
    <scope>IDENTIFICATION</scope>
</reference>
<dbReference type="Gramene" id="OBART06G12680.1">
    <property type="protein sequence ID" value="OBART06G12680.1"/>
    <property type="gene ID" value="OBART06G12680"/>
</dbReference>
<dbReference type="HOGENOM" id="CLU_1637972_0_0_1"/>
<sequence>MSRPPRFDNISYSMPSSSTTATIASPSSSSAYRCAPRSMMPFSASMTTPWRPLHAMWLGYLDTSTVTSATSTMATLRTITLITIVSHALATSITTQRAIIVEFFYRCLLQSKRPLCSLLDYGGISKGSSASGSFVLVASAMDVLVGFFSGEDSLSIIFQVHH</sequence>
<evidence type="ECO:0000313" key="3">
    <source>
        <dbReference type="Proteomes" id="UP000026960"/>
    </source>
</evidence>
<dbReference type="PaxDb" id="65489-OBART06G12680.1"/>
<evidence type="ECO:0000313" key="2">
    <source>
        <dbReference type="EnsemblPlants" id="OBART06G12680.1"/>
    </source>
</evidence>
<accession>A0A0D3GFX6</accession>
<dbReference type="AlphaFoldDB" id="A0A0D3GFX6"/>
<proteinExistence type="predicted"/>
<reference evidence="2" key="1">
    <citation type="journal article" date="2009" name="Rice">
        <title>De Novo Next Generation Sequencing of Plant Genomes.</title>
        <authorList>
            <person name="Rounsley S."/>
            <person name="Marri P.R."/>
            <person name="Yu Y."/>
            <person name="He R."/>
            <person name="Sisneros N."/>
            <person name="Goicoechea J.L."/>
            <person name="Lee S.J."/>
            <person name="Angelova A."/>
            <person name="Kudrna D."/>
            <person name="Luo M."/>
            <person name="Affourtit J."/>
            <person name="Desany B."/>
            <person name="Knight J."/>
            <person name="Niazi F."/>
            <person name="Egholm M."/>
            <person name="Wing R.A."/>
        </authorList>
    </citation>
    <scope>NUCLEOTIDE SEQUENCE [LARGE SCALE GENOMIC DNA]</scope>
    <source>
        <strain evidence="2">cv. IRGC 105608</strain>
    </source>
</reference>
<protein>
    <submittedName>
        <fullName evidence="2">Uncharacterized protein</fullName>
    </submittedName>
</protein>
<keyword evidence="3" id="KW-1185">Reference proteome</keyword>
<dbReference type="EnsemblPlants" id="OBART06G12680.1">
    <property type="protein sequence ID" value="OBART06G12680.1"/>
    <property type="gene ID" value="OBART06G12680"/>
</dbReference>
<organism evidence="2">
    <name type="scientific">Oryza barthii</name>
    <dbReference type="NCBI Taxonomy" id="65489"/>
    <lineage>
        <taxon>Eukaryota</taxon>
        <taxon>Viridiplantae</taxon>
        <taxon>Streptophyta</taxon>
        <taxon>Embryophyta</taxon>
        <taxon>Tracheophyta</taxon>
        <taxon>Spermatophyta</taxon>
        <taxon>Magnoliopsida</taxon>
        <taxon>Liliopsida</taxon>
        <taxon>Poales</taxon>
        <taxon>Poaceae</taxon>
        <taxon>BOP clade</taxon>
        <taxon>Oryzoideae</taxon>
        <taxon>Oryzeae</taxon>
        <taxon>Oryzinae</taxon>
        <taxon>Oryza</taxon>
    </lineage>
</organism>
<feature type="region of interest" description="Disordered" evidence="1">
    <location>
        <begin position="1"/>
        <end position="28"/>
    </location>
</feature>
<evidence type="ECO:0000256" key="1">
    <source>
        <dbReference type="SAM" id="MobiDB-lite"/>
    </source>
</evidence>
<feature type="compositionally biased region" description="Low complexity" evidence="1">
    <location>
        <begin position="13"/>
        <end position="28"/>
    </location>
</feature>
<name>A0A0D3GFX6_9ORYZ</name>
<dbReference type="Proteomes" id="UP000026960">
    <property type="component" value="Chromosome 6"/>
</dbReference>